<evidence type="ECO:0000256" key="3">
    <source>
        <dbReference type="ARBA" id="ARBA00022475"/>
    </source>
</evidence>
<keyword evidence="7" id="KW-0143">Chaperone</keyword>
<name>A0A254TME7_9BURK</name>
<evidence type="ECO:0000256" key="7">
    <source>
        <dbReference type="ARBA" id="ARBA00023186"/>
    </source>
</evidence>
<dbReference type="InterPro" id="IPR018704">
    <property type="entry name" value="SecYEG/CpoB_TPR"/>
</dbReference>
<protein>
    <recommendedName>
        <fullName evidence="9">Ancillary SecYEG translocon subunit/Cell division coordinator CpoB TPR domain-containing protein</fullName>
    </recommendedName>
</protein>
<dbReference type="RefSeq" id="WP_088707738.1">
    <property type="nucleotide sequence ID" value="NZ_LSTO01000001.1"/>
</dbReference>
<keyword evidence="6 8" id="KW-0472">Membrane</keyword>
<dbReference type="PANTHER" id="PTHR38035">
    <property type="entry name" value="UPF0070 PROTEIN YFGM"/>
    <property type="match status" value="1"/>
</dbReference>
<accession>A0A254TME7</accession>
<evidence type="ECO:0000313" key="10">
    <source>
        <dbReference type="EMBL" id="OWW20878.1"/>
    </source>
</evidence>
<proteinExistence type="predicted"/>
<keyword evidence="11" id="KW-1185">Reference proteome</keyword>
<comment type="subcellular location">
    <subcellularLocation>
        <location evidence="2">Cell membrane</location>
    </subcellularLocation>
    <subcellularLocation>
        <location evidence="1">Membrane</location>
        <topology evidence="1">Single-pass membrane protein</topology>
    </subcellularLocation>
</comment>
<dbReference type="InterPro" id="IPR026039">
    <property type="entry name" value="YfgM"/>
</dbReference>
<dbReference type="GO" id="GO:0005886">
    <property type="term" value="C:plasma membrane"/>
    <property type="evidence" value="ECO:0007669"/>
    <property type="project" value="UniProtKB-SubCell"/>
</dbReference>
<evidence type="ECO:0000256" key="6">
    <source>
        <dbReference type="ARBA" id="ARBA00023136"/>
    </source>
</evidence>
<evidence type="ECO:0000259" key="9">
    <source>
        <dbReference type="Pfam" id="PF09976"/>
    </source>
</evidence>
<keyword evidence="3" id="KW-1003">Cell membrane</keyword>
<keyword evidence="4 8" id="KW-0812">Transmembrane</keyword>
<evidence type="ECO:0000256" key="2">
    <source>
        <dbReference type="ARBA" id="ARBA00004236"/>
    </source>
</evidence>
<evidence type="ECO:0000256" key="1">
    <source>
        <dbReference type="ARBA" id="ARBA00004167"/>
    </source>
</evidence>
<evidence type="ECO:0000256" key="4">
    <source>
        <dbReference type="ARBA" id="ARBA00022692"/>
    </source>
</evidence>
<dbReference type="Proteomes" id="UP000197535">
    <property type="component" value="Unassembled WGS sequence"/>
</dbReference>
<dbReference type="PIRSF" id="PIRSF006170">
    <property type="entry name" value="YfgM"/>
    <property type="match status" value="1"/>
</dbReference>
<evidence type="ECO:0000313" key="11">
    <source>
        <dbReference type="Proteomes" id="UP000197535"/>
    </source>
</evidence>
<dbReference type="GO" id="GO:0044877">
    <property type="term" value="F:protein-containing complex binding"/>
    <property type="evidence" value="ECO:0007669"/>
    <property type="project" value="InterPro"/>
</dbReference>
<dbReference type="EMBL" id="LSTO01000001">
    <property type="protein sequence ID" value="OWW20878.1"/>
    <property type="molecule type" value="Genomic_DNA"/>
</dbReference>
<feature type="domain" description="Ancillary SecYEG translocon subunit/Cell division coordinator CpoB TPR" evidence="9">
    <location>
        <begin position="15"/>
        <end position="208"/>
    </location>
</feature>
<evidence type="ECO:0000256" key="5">
    <source>
        <dbReference type="ARBA" id="ARBA00022989"/>
    </source>
</evidence>
<comment type="caution">
    <text evidence="10">The sequence shown here is derived from an EMBL/GenBank/DDBJ whole genome shotgun (WGS) entry which is preliminary data.</text>
</comment>
<keyword evidence="5 8" id="KW-1133">Transmembrane helix</keyword>
<dbReference type="PANTHER" id="PTHR38035:SF1">
    <property type="entry name" value="ANCILLARY SECYEG TRANSLOCON SUBUNIT"/>
    <property type="match status" value="1"/>
</dbReference>
<organism evidence="10 11">
    <name type="scientific">Noviherbaspirillum denitrificans</name>
    <dbReference type="NCBI Taxonomy" id="1968433"/>
    <lineage>
        <taxon>Bacteria</taxon>
        <taxon>Pseudomonadati</taxon>
        <taxon>Pseudomonadota</taxon>
        <taxon>Betaproteobacteria</taxon>
        <taxon>Burkholderiales</taxon>
        <taxon>Oxalobacteraceae</taxon>
        <taxon>Noviherbaspirillum</taxon>
    </lineage>
</organism>
<sequence>MAYDLEEQEQLATLKAWWNQYGNLVTWLLIIGLAAYAGWTGWNYYQRSQAVQASQLYEELQKAIASKDNGKVQRAATDMTGKFGRTAYAQMAALAAAKSAFDANDLKTAKTQLQWVVENGSTDEYKAIAKIRLAGILLDEKAYDEGLKLLAGEFPAQFAGPVADRKGDILVAQSKVEDARAAYKDALEKTDQKNPARQLIQLKLDALGGEQAKGAA</sequence>
<dbReference type="AlphaFoldDB" id="A0A254TME7"/>
<gene>
    <name evidence="10" type="ORF">AYR66_16790</name>
</gene>
<dbReference type="Pfam" id="PF09976">
    <property type="entry name" value="TPR_21"/>
    <property type="match status" value="1"/>
</dbReference>
<feature type="transmembrane region" description="Helical" evidence="8">
    <location>
        <begin position="24"/>
        <end position="45"/>
    </location>
</feature>
<reference evidence="10 11" key="1">
    <citation type="submission" date="2016-02" db="EMBL/GenBank/DDBJ databases">
        <authorList>
            <person name="Wen L."/>
            <person name="He K."/>
            <person name="Yang H."/>
        </authorList>
    </citation>
    <scope>NUCLEOTIDE SEQUENCE [LARGE SCALE GENOMIC DNA]</scope>
    <source>
        <strain evidence="10 11">TSA40</strain>
    </source>
</reference>
<dbReference type="OrthoDB" id="8521102at2"/>
<evidence type="ECO:0000256" key="8">
    <source>
        <dbReference type="SAM" id="Phobius"/>
    </source>
</evidence>